<dbReference type="Proteomes" id="UP000321514">
    <property type="component" value="Unassembled WGS sequence"/>
</dbReference>
<evidence type="ECO:0000313" key="3">
    <source>
        <dbReference type="Proteomes" id="UP000183760"/>
    </source>
</evidence>
<organism evidence="1 4">
    <name type="scientific">Myxococcus fulvus</name>
    <dbReference type="NCBI Taxonomy" id="33"/>
    <lineage>
        <taxon>Bacteria</taxon>
        <taxon>Pseudomonadati</taxon>
        <taxon>Myxococcota</taxon>
        <taxon>Myxococcia</taxon>
        <taxon>Myxococcales</taxon>
        <taxon>Cystobacterineae</taxon>
        <taxon>Myxococcaceae</taxon>
        <taxon>Myxococcus</taxon>
    </lineage>
</organism>
<comment type="caution">
    <text evidence="1">The sequence shown here is derived from an EMBL/GenBank/DDBJ whole genome shotgun (WGS) entry which is preliminary data.</text>
</comment>
<dbReference type="STRING" id="1334629.MFUL124B02_24515"/>
<dbReference type="EMBL" id="FOIB01000003">
    <property type="protein sequence ID" value="SET76856.1"/>
    <property type="molecule type" value="Genomic_DNA"/>
</dbReference>
<evidence type="ECO:0000313" key="4">
    <source>
        <dbReference type="Proteomes" id="UP000321514"/>
    </source>
</evidence>
<keyword evidence="3" id="KW-1185">Reference proteome</keyword>
<sequence length="345" mass="36299">MSVLDKVLSLRPGNTVARVGASSRVPLLNPREPLRALERLPVALACLPVQSKAALPGLLRAARSEDAVLGLACPHPTADRGAAERFIAAVHEAAAEAEHARPLFLQAGPIRVTGSDEDSLAPLREGLFRVVDAGFTLVSLDLSRLDSYAAVEAVNALVSPVTERELALELSAPTPASGGLIDAYRTLLEGLSQWKVPLRFVRVSERDLGGAEPDVGTLRSIVDLAADYNASVCVGDVREGFPRMLPTYVAAGAKKVDCVGPFERLALTSWPPEVRESLESKSAASGVAAGELLSVVEDSLPPLDPQARERLEALSFAEAAEVLAALGAAGTGHSVMRFLAQNQGE</sequence>
<reference evidence="1 4" key="2">
    <citation type="submission" date="2019-07" db="EMBL/GenBank/DDBJ databases">
        <title>Whole genome shotgun sequence of Myxococcus fulvus NBRC 100333.</title>
        <authorList>
            <person name="Hosoyama A."/>
            <person name="Uohara A."/>
            <person name="Ohji S."/>
            <person name="Ichikawa N."/>
        </authorList>
    </citation>
    <scope>NUCLEOTIDE SEQUENCE [LARGE SCALE GENOMIC DNA]</scope>
    <source>
        <strain evidence="1 4">NBRC 100333</strain>
    </source>
</reference>
<evidence type="ECO:0000313" key="2">
    <source>
        <dbReference type="EMBL" id="SET76856.1"/>
    </source>
</evidence>
<dbReference type="Proteomes" id="UP000183760">
    <property type="component" value="Unassembled WGS sequence"/>
</dbReference>
<dbReference type="EMBL" id="BJXR01000062">
    <property type="protein sequence ID" value="GEN12453.1"/>
    <property type="molecule type" value="Genomic_DNA"/>
</dbReference>
<dbReference type="AlphaFoldDB" id="A0A511TFM2"/>
<reference evidence="2 3" key="1">
    <citation type="submission" date="2016-10" db="EMBL/GenBank/DDBJ databases">
        <authorList>
            <person name="Varghese N."/>
            <person name="Submissions S."/>
        </authorList>
    </citation>
    <scope>NUCLEOTIDE SEQUENCE [LARGE SCALE GENOMIC DNA]</scope>
    <source>
        <strain evidence="2 3">DSM 16525</strain>
    </source>
</reference>
<dbReference type="RefSeq" id="WP_074951855.1">
    <property type="nucleotide sequence ID" value="NZ_BJXR01000062.1"/>
</dbReference>
<dbReference type="OrthoDB" id="5494692at2"/>
<protein>
    <submittedName>
        <fullName evidence="1">Uncharacterized protein</fullName>
    </submittedName>
</protein>
<proteinExistence type="predicted"/>
<name>A0A511TFM2_MYXFU</name>
<gene>
    <name evidence="1" type="ORF">MFU01_74900</name>
    <name evidence="2" type="ORF">SAMN05443572_103137</name>
</gene>
<evidence type="ECO:0000313" key="1">
    <source>
        <dbReference type="EMBL" id="GEN12453.1"/>
    </source>
</evidence>
<accession>A0A511TFM2</accession>